<dbReference type="PANTHER" id="PTHR43674">
    <property type="entry name" value="NITRILASE C965.09-RELATED"/>
    <property type="match status" value="1"/>
</dbReference>
<evidence type="ECO:0000256" key="1">
    <source>
        <dbReference type="ARBA" id="ARBA00022801"/>
    </source>
</evidence>
<accession>A0A7W7KIZ6</accession>
<dbReference type="InterPro" id="IPR050345">
    <property type="entry name" value="Aliph_Amidase/BUP"/>
</dbReference>
<feature type="domain" description="CN hydrolase" evidence="2">
    <location>
        <begin position="105"/>
        <end position="378"/>
    </location>
</feature>
<dbReference type="InterPro" id="IPR036526">
    <property type="entry name" value="C-N_Hydrolase_sf"/>
</dbReference>
<dbReference type="AlphaFoldDB" id="A0A7W7KIZ6"/>
<comment type="caution">
    <text evidence="3">The sequence shown here is derived from an EMBL/GenBank/DDBJ whole genome shotgun (WGS) entry which is preliminary data.</text>
</comment>
<evidence type="ECO:0000313" key="4">
    <source>
        <dbReference type="Proteomes" id="UP000566995"/>
    </source>
</evidence>
<sequence>MSTRPYMRKLIFLVLVLIFAGYAGWAERRPVGHYLSDLRSQVALNQGQPSERGNLLGVQPELFTQDYQSVERLRLKFHAYLAKARDEGLINPRTVVVFPEHIGTWLVAAGEKPEVYQTEHLAEAMEWMVASNPLKVARGWLGAKGEDRMADALFRMKAVDMAHDYQTLFGGLAREFGVTLVAGSIVLPNPRIVEGQLRTGNGRLYNVTQVFGSDGQPLGKPQRKLFPIDDEKGFTRGGDPDDLQVLQTPAGRLGVLVCADSWYPASYAALAANKPDIIAVPAFLTGNGNWNKPWKGYNGAPTPSDVTLKPGDLSEGQAWERLALAGRLGESGAHAGITVFMRGHLWDLGSDGRSLVVNGDSHTLAPEGPGARLINLWL</sequence>
<dbReference type="GO" id="GO:0016811">
    <property type="term" value="F:hydrolase activity, acting on carbon-nitrogen (but not peptide) bonds, in linear amides"/>
    <property type="evidence" value="ECO:0007669"/>
    <property type="project" value="TreeGrafter"/>
</dbReference>
<protein>
    <submittedName>
        <fullName evidence="3">Putative amidohydrolase</fullName>
    </submittedName>
</protein>
<dbReference type="SUPFAM" id="SSF56317">
    <property type="entry name" value="Carbon-nitrogen hydrolase"/>
    <property type="match status" value="1"/>
</dbReference>
<reference evidence="3 4" key="1">
    <citation type="submission" date="2020-08" db="EMBL/GenBank/DDBJ databases">
        <title>Functional genomics of gut bacteria from endangered species of beetles.</title>
        <authorList>
            <person name="Carlos-Shanley C."/>
        </authorList>
    </citation>
    <scope>NUCLEOTIDE SEQUENCE [LARGE SCALE GENOMIC DNA]</scope>
    <source>
        <strain evidence="3 4">S00179</strain>
    </source>
</reference>
<dbReference type="CDD" id="cd07197">
    <property type="entry name" value="nitrilase"/>
    <property type="match status" value="1"/>
</dbReference>
<gene>
    <name evidence="3" type="ORF">HNP46_002489</name>
</gene>
<proteinExistence type="predicted"/>
<dbReference type="PANTHER" id="PTHR43674:SF13">
    <property type="entry name" value="CN HYDROLASE DOMAIN-CONTAINING PROTEIN"/>
    <property type="match status" value="1"/>
</dbReference>
<evidence type="ECO:0000313" key="3">
    <source>
        <dbReference type="EMBL" id="MBB4863637.1"/>
    </source>
</evidence>
<keyword evidence="1 3" id="KW-0378">Hydrolase</keyword>
<dbReference type="EMBL" id="JACHLI010000008">
    <property type="protein sequence ID" value="MBB4863637.1"/>
    <property type="molecule type" value="Genomic_DNA"/>
</dbReference>
<dbReference type="Pfam" id="PF00795">
    <property type="entry name" value="CN_hydrolase"/>
    <property type="match status" value="1"/>
</dbReference>
<evidence type="ECO:0000259" key="2">
    <source>
        <dbReference type="PROSITE" id="PS50263"/>
    </source>
</evidence>
<organism evidence="3 4">
    <name type="scientific">Pseudomonas nitroreducens</name>
    <dbReference type="NCBI Taxonomy" id="46680"/>
    <lineage>
        <taxon>Bacteria</taxon>
        <taxon>Pseudomonadati</taxon>
        <taxon>Pseudomonadota</taxon>
        <taxon>Gammaproteobacteria</taxon>
        <taxon>Pseudomonadales</taxon>
        <taxon>Pseudomonadaceae</taxon>
        <taxon>Pseudomonas</taxon>
    </lineage>
</organism>
<name>A0A7W7KIZ6_PSENT</name>
<dbReference type="InterPro" id="IPR003010">
    <property type="entry name" value="C-N_Hydrolase"/>
</dbReference>
<dbReference type="Gene3D" id="3.60.110.10">
    <property type="entry name" value="Carbon-nitrogen hydrolase"/>
    <property type="match status" value="1"/>
</dbReference>
<dbReference type="Proteomes" id="UP000566995">
    <property type="component" value="Unassembled WGS sequence"/>
</dbReference>
<dbReference type="PROSITE" id="PS50263">
    <property type="entry name" value="CN_HYDROLASE"/>
    <property type="match status" value="1"/>
</dbReference>